<accession>A0A5B8LI42</accession>
<evidence type="ECO:0000313" key="2">
    <source>
        <dbReference type="EMBL" id="QDZ07556.1"/>
    </source>
</evidence>
<dbReference type="KEGG" id="spai:FPZ24_08700"/>
<name>A0A5B8LI42_9SPHN</name>
<evidence type="ECO:0000313" key="3">
    <source>
        <dbReference type="Proteomes" id="UP000315673"/>
    </source>
</evidence>
<sequence>MSEDSRIEVAATEAVAKAEAAATRRRWINLGEFVAVAGLIIAAVGLWLTYHDRQADEADKQAEKKAEASERATYVVKSSMRGNDVVITPDDRHALGDIAVTFPTALGVSSQTSPTQTIPASWFKSALLKATDGGADDQEGKLPVLLTVNYMDDDQQRSTTGVYDIVWRTKGGGLIGGRSLKVVGMRLHERGGSQKRIDTLWAMKAKQ</sequence>
<dbReference type="EMBL" id="CP042306">
    <property type="protein sequence ID" value="QDZ07556.1"/>
    <property type="molecule type" value="Genomic_DNA"/>
</dbReference>
<dbReference type="Proteomes" id="UP000315673">
    <property type="component" value="Chromosome"/>
</dbReference>
<reference evidence="2 3" key="1">
    <citation type="submission" date="2019-07" db="EMBL/GenBank/DDBJ databases">
        <title>Full genome sequence of Sphingomonas sp. 4R-6-7(HKS19).</title>
        <authorList>
            <person name="Im W.-T."/>
        </authorList>
    </citation>
    <scope>NUCLEOTIDE SEQUENCE [LARGE SCALE GENOMIC DNA]</scope>
    <source>
        <strain evidence="2 3">HKS19</strain>
    </source>
</reference>
<feature type="transmembrane region" description="Helical" evidence="1">
    <location>
        <begin position="27"/>
        <end position="50"/>
    </location>
</feature>
<dbReference type="RefSeq" id="WP_146571138.1">
    <property type="nucleotide sequence ID" value="NZ_CP042306.1"/>
</dbReference>
<evidence type="ECO:0000256" key="1">
    <source>
        <dbReference type="SAM" id="Phobius"/>
    </source>
</evidence>
<keyword evidence="1" id="KW-1133">Transmembrane helix</keyword>
<dbReference type="AlphaFoldDB" id="A0A5B8LI42"/>
<keyword evidence="1" id="KW-0472">Membrane</keyword>
<proteinExistence type="predicted"/>
<protein>
    <submittedName>
        <fullName evidence="2">Uncharacterized protein</fullName>
    </submittedName>
</protein>
<keyword evidence="3" id="KW-1185">Reference proteome</keyword>
<gene>
    <name evidence="2" type="ORF">FPZ24_08700</name>
</gene>
<organism evidence="2 3">
    <name type="scientific">Sphingomonas panacisoli</name>
    <dbReference type="NCBI Taxonomy" id="1813879"/>
    <lineage>
        <taxon>Bacteria</taxon>
        <taxon>Pseudomonadati</taxon>
        <taxon>Pseudomonadota</taxon>
        <taxon>Alphaproteobacteria</taxon>
        <taxon>Sphingomonadales</taxon>
        <taxon>Sphingomonadaceae</taxon>
        <taxon>Sphingomonas</taxon>
    </lineage>
</organism>
<dbReference type="OrthoDB" id="7499953at2"/>
<keyword evidence="1" id="KW-0812">Transmembrane</keyword>